<evidence type="ECO:0000313" key="2">
    <source>
        <dbReference type="EMBL" id="GEL59675.1"/>
    </source>
</evidence>
<dbReference type="EMBL" id="BAMV01000019">
    <property type="protein sequence ID" value="GAN61419.1"/>
    <property type="molecule type" value="Genomic_DNA"/>
</dbReference>
<sequence length="133" mass="14105">MAWQNILRNSGAWVCAVVALSNTPLRVSAQESGVLYTVQNIPIAACHITAGRAVWCGVPFTGHAVLQEQGFYRSCLVTAGRVSFCQGPYTGAAITREARGLYQKCAITLGEVRFCSGPFTGQAVIHGAAFDAP</sequence>
<evidence type="ECO:0000313" key="3">
    <source>
        <dbReference type="Proteomes" id="UP000032671"/>
    </source>
</evidence>
<reference evidence="1 3" key="1">
    <citation type="submission" date="2012-11" db="EMBL/GenBank/DDBJ databases">
        <title>Whole genome sequence of Acetobacter cibinongensis 4H-1.</title>
        <authorList>
            <person name="Azuma Y."/>
            <person name="Higashiura N."/>
            <person name="Hirakawa H."/>
            <person name="Matsushita K."/>
        </authorList>
    </citation>
    <scope>NUCLEOTIDE SEQUENCE [LARGE SCALE GENOMIC DNA]</scope>
    <source>
        <strain evidence="1 3">4H-1</strain>
    </source>
</reference>
<evidence type="ECO:0000313" key="4">
    <source>
        <dbReference type="Proteomes" id="UP000321891"/>
    </source>
</evidence>
<dbReference type="Proteomes" id="UP000321891">
    <property type="component" value="Unassembled WGS sequence"/>
</dbReference>
<dbReference type="RefSeq" id="WP_244877674.1">
    <property type="nucleotide sequence ID" value="NZ_BAMV01000019.1"/>
</dbReference>
<accession>A0A0D6N638</accession>
<evidence type="ECO:0000313" key="1">
    <source>
        <dbReference type="EMBL" id="GAN61419.1"/>
    </source>
</evidence>
<name>A0A0D6N638_9PROT</name>
<comment type="caution">
    <text evidence="1">The sequence shown here is derived from an EMBL/GenBank/DDBJ whole genome shotgun (WGS) entry which is preliminary data.</text>
</comment>
<gene>
    <name evidence="1" type="ORF">Abci_019_033</name>
    <name evidence="2" type="ORF">ACI01nite_22770</name>
</gene>
<reference evidence="2 4" key="2">
    <citation type="submission" date="2019-07" db="EMBL/GenBank/DDBJ databases">
        <title>Whole genome shotgun sequence of Acetobacter cibinongensis NBRC 16605.</title>
        <authorList>
            <person name="Hosoyama A."/>
            <person name="Uohara A."/>
            <person name="Ohji S."/>
            <person name="Ichikawa N."/>
        </authorList>
    </citation>
    <scope>NUCLEOTIDE SEQUENCE [LARGE SCALE GENOMIC DNA]</scope>
    <source>
        <strain evidence="2 4">NBRC 16605</strain>
    </source>
</reference>
<dbReference type="Proteomes" id="UP000032671">
    <property type="component" value="Unassembled WGS sequence"/>
</dbReference>
<accession>A0A6N3SQL0</accession>
<organism evidence="1 3">
    <name type="scientific">Acetobacter cibinongensis</name>
    <dbReference type="NCBI Taxonomy" id="146475"/>
    <lineage>
        <taxon>Bacteria</taxon>
        <taxon>Pseudomonadati</taxon>
        <taxon>Pseudomonadota</taxon>
        <taxon>Alphaproteobacteria</taxon>
        <taxon>Acetobacterales</taxon>
        <taxon>Acetobacteraceae</taxon>
        <taxon>Acetobacter</taxon>
    </lineage>
</organism>
<proteinExistence type="predicted"/>
<dbReference type="EMBL" id="BJVU01000011">
    <property type="protein sequence ID" value="GEL59675.1"/>
    <property type="molecule type" value="Genomic_DNA"/>
</dbReference>
<protein>
    <submittedName>
        <fullName evidence="1">Uncharacterized protein</fullName>
    </submittedName>
</protein>
<dbReference type="AlphaFoldDB" id="A0A0D6N638"/>
<keyword evidence="4" id="KW-1185">Reference proteome</keyword>